<feature type="domain" description="FAD/NAD(P)-binding" evidence="13">
    <location>
        <begin position="4"/>
        <end position="320"/>
    </location>
</feature>
<dbReference type="InterPro" id="IPR016156">
    <property type="entry name" value="FAD/NAD-linked_Rdtase_dimer_sf"/>
</dbReference>
<evidence type="ECO:0000256" key="6">
    <source>
        <dbReference type="ARBA" id="ARBA00023157"/>
    </source>
</evidence>
<dbReference type="AlphaFoldDB" id="A0A560W9E2"/>
<keyword evidence="7 11" id="KW-0676">Redox-active center</keyword>
<evidence type="ECO:0000313" key="15">
    <source>
        <dbReference type="EMBL" id="TWD15423.1"/>
    </source>
</evidence>
<dbReference type="PROSITE" id="PS00076">
    <property type="entry name" value="PYRIDINE_REDOX_1"/>
    <property type="match status" value="1"/>
</dbReference>
<proteinExistence type="inferred from homology"/>
<evidence type="ECO:0000256" key="3">
    <source>
        <dbReference type="ARBA" id="ARBA00022827"/>
    </source>
</evidence>
<dbReference type="PIRSF" id="PIRSF000350">
    <property type="entry name" value="Mercury_reductase_MerA"/>
    <property type="match status" value="1"/>
</dbReference>
<keyword evidence="5 9" id="KW-0520">NAD</keyword>
<evidence type="ECO:0000259" key="13">
    <source>
        <dbReference type="Pfam" id="PF07992"/>
    </source>
</evidence>
<evidence type="ECO:0000256" key="5">
    <source>
        <dbReference type="ARBA" id="ARBA00023027"/>
    </source>
</evidence>
<dbReference type="NCBIfam" id="TIGR03452">
    <property type="entry name" value="mycothione_red"/>
    <property type="match status" value="1"/>
</dbReference>
<dbReference type="NCBIfam" id="NF005884">
    <property type="entry name" value="PRK07846.1"/>
    <property type="match status" value="1"/>
</dbReference>
<feature type="binding site" evidence="9">
    <location>
        <position position="264"/>
    </location>
    <ligand>
        <name>NAD(+)</name>
        <dbReference type="ChEBI" id="CHEBI:57540"/>
    </ligand>
</feature>
<feature type="disulfide bond" description="Redox-active" evidence="10">
    <location>
        <begin position="40"/>
        <end position="45"/>
    </location>
</feature>
<keyword evidence="3 9" id="KW-0274">FAD</keyword>
<dbReference type="Pfam" id="PF07992">
    <property type="entry name" value="Pyr_redox_2"/>
    <property type="match status" value="1"/>
</dbReference>
<evidence type="ECO:0000313" key="16">
    <source>
        <dbReference type="Proteomes" id="UP000315628"/>
    </source>
</evidence>
<dbReference type="GO" id="GO:0004148">
    <property type="term" value="F:dihydrolipoyl dehydrogenase (NADH) activity"/>
    <property type="evidence" value="ECO:0007669"/>
    <property type="project" value="TreeGrafter"/>
</dbReference>
<dbReference type="OrthoDB" id="4797035at2"/>
<dbReference type="InterPro" id="IPR001100">
    <property type="entry name" value="Pyr_nuc-diS_OxRdtase"/>
</dbReference>
<evidence type="ECO:0000256" key="9">
    <source>
        <dbReference type="PIRSR" id="PIRSR000350-3"/>
    </source>
</evidence>
<dbReference type="GO" id="GO:0006103">
    <property type="term" value="P:2-oxoglutarate metabolic process"/>
    <property type="evidence" value="ECO:0007669"/>
    <property type="project" value="TreeGrafter"/>
</dbReference>
<evidence type="ECO:0000313" key="14">
    <source>
        <dbReference type="EMBL" id="TWD14251.1"/>
    </source>
</evidence>
<dbReference type="EMBL" id="VIUW01000003">
    <property type="protein sequence ID" value="TWD14251.1"/>
    <property type="molecule type" value="Genomic_DNA"/>
</dbReference>
<protein>
    <submittedName>
        <fullName evidence="14">Mycothione reductase</fullName>
    </submittedName>
</protein>
<dbReference type="InterPro" id="IPR017817">
    <property type="entry name" value="Mycothione_reductase"/>
</dbReference>
<dbReference type="GO" id="GO:0050660">
    <property type="term" value="F:flavin adenine dinucleotide binding"/>
    <property type="evidence" value="ECO:0007669"/>
    <property type="project" value="TreeGrafter"/>
</dbReference>
<evidence type="ECO:0000256" key="4">
    <source>
        <dbReference type="ARBA" id="ARBA00023002"/>
    </source>
</evidence>
<dbReference type="SUPFAM" id="SSF51905">
    <property type="entry name" value="FAD/NAD(P)-binding domain"/>
    <property type="match status" value="1"/>
</dbReference>
<dbReference type="Pfam" id="PF02852">
    <property type="entry name" value="Pyr_redox_dim"/>
    <property type="match status" value="1"/>
</dbReference>
<keyword evidence="2 11" id="KW-0285">Flavoprotein</keyword>
<feature type="binding site" evidence="9">
    <location>
        <position position="49"/>
    </location>
    <ligand>
        <name>FAD</name>
        <dbReference type="ChEBI" id="CHEBI:57692"/>
    </ligand>
</feature>
<keyword evidence="16" id="KW-1185">Reference proteome</keyword>
<keyword evidence="4 11" id="KW-0560">Oxidoreductase</keyword>
<dbReference type="InterPro" id="IPR004099">
    <property type="entry name" value="Pyr_nucl-diS_OxRdtase_dimer"/>
</dbReference>
<dbReference type="InterPro" id="IPR012999">
    <property type="entry name" value="Pyr_OxRdtase_I_AS"/>
</dbReference>
<dbReference type="Proteomes" id="UP000315628">
    <property type="component" value="Unassembled WGS sequence"/>
</dbReference>
<dbReference type="RefSeq" id="WP_144856123.1">
    <property type="nucleotide sequence ID" value="NZ_BAAAYT010000005.1"/>
</dbReference>
<evidence type="ECO:0000256" key="11">
    <source>
        <dbReference type="RuleBase" id="RU003691"/>
    </source>
</evidence>
<feature type="binding site" evidence="9">
    <location>
        <begin position="178"/>
        <end position="185"/>
    </location>
    <ligand>
        <name>NAD(+)</name>
        <dbReference type="ChEBI" id="CHEBI:57540"/>
    </ligand>
</feature>
<dbReference type="InterPro" id="IPR050151">
    <property type="entry name" value="Class-I_Pyr_Nuc-Dis_Oxidored"/>
</dbReference>
<dbReference type="PRINTS" id="PR00411">
    <property type="entry name" value="PNDRDTASEI"/>
</dbReference>
<dbReference type="PRINTS" id="PR00368">
    <property type="entry name" value="FADPNR"/>
</dbReference>
<dbReference type="InterPro" id="IPR023753">
    <property type="entry name" value="FAD/NAD-binding_dom"/>
</dbReference>
<feature type="binding site" evidence="9">
    <location>
        <position position="305"/>
    </location>
    <ligand>
        <name>NAD(+)</name>
        <dbReference type="ChEBI" id="CHEBI:57540"/>
    </ligand>
</feature>
<feature type="active site" description="Proton acceptor" evidence="8">
    <location>
        <position position="440"/>
    </location>
</feature>
<name>A0A560W9E2_9MICO</name>
<evidence type="ECO:0000256" key="1">
    <source>
        <dbReference type="ARBA" id="ARBA00007532"/>
    </source>
</evidence>
<gene>
    <name evidence="15" type="ORF">FB557_0933</name>
    <name evidence="14" type="ORF">FB557_1656</name>
</gene>
<dbReference type="Gene3D" id="3.30.390.30">
    <property type="match status" value="1"/>
</dbReference>
<sequence length="472" mass="50155">MPHHDIVIIGSGSGNSLVTEELADRDIAVIEGGPHFGGTCLNVGCIPTKMFVLPADRAVEARSNARLGIDTRFEGADWPAIRDRIFGRIDPIAADGERYRREGEETTLYRGHARFTGPRTLVVDVDGEQVEVTADTIVVAAGAHAVIPPVIAESGVRFHTSDTIMRLPDLPARLLVVGGGFIAAEMSHVFAGLGSEVTVVVRDSRMLTSNEGLVSELFTEAAARQWDLRTRAEVTSLRQDEGGITAMLSDGSQVRADEVLVATGRAPSTPGLDCDRAGIEVGDDGSVVVDEFGRTSAEGVWALGDVSSPYMLKHVANHEARVVAHNLAHPEDLLPFDHDAVPAAVFSHPQIASVGLTSEQARAAGHDVCTHVQEYGSTAYGWAMEDTSSRCVLVGDRSTSSLLGAHLIGPEASVLIQPLIQAMALGTPLVDVARGQYWIHPALTEVVENALLGLLEHMRVAETVTESTGTPG</sequence>
<dbReference type="SUPFAM" id="SSF55424">
    <property type="entry name" value="FAD/NAD-linked reductases, dimerisation (C-terminal) domain"/>
    <property type="match status" value="1"/>
</dbReference>
<evidence type="ECO:0000259" key="12">
    <source>
        <dbReference type="Pfam" id="PF02852"/>
    </source>
</evidence>
<dbReference type="Gene3D" id="3.50.50.60">
    <property type="entry name" value="FAD/NAD(P)-binding domain"/>
    <property type="match status" value="2"/>
</dbReference>
<evidence type="ECO:0000256" key="10">
    <source>
        <dbReference type="PIRSR" id="PIRSR000350-4"/>
    </source>
</evidence>
<comment type="similarity">
    <text evidence="1 11">Belongs to the class-I pyridine nucleotide-disulfide oxidoreductase family.</text>
</comment>
<comment type="caution">
    <text evidence="14">The sequence shown here is derived from an EMBL/GenBank/DDBJ whole genome shotgun (WGS) entry which is preliminary data.</text>
</comment>
<organism evidence="14 16">
    <name type="scientific">Marihabitans asiaticum</name>
    <dbReference type="NCBI Taxonomy" id="415218"/>
    <lineage>
        <taxon>Bacteria</taxon>
        <taxon>Bacillati</taxon>
        <taxon>Actinomycetota</taxon>
        <taxon>Actinomycetes</taxon>
        <taxon>Micrococcales</taxon>
        <taxon>Intrasporangiaceae</taxon>
        <taxon>Marihabitans</taxon>
    </lineage>
</organism>
<dbReference type="InterPro" id="IPR036188">
    <property type="entry name" value="FAD/NAD-bd_sf"/>
</dbReference>
<dbReference type="EMBL" id="VIUW01000002">
    <property type="protein sequence ID" value="TWD15423.1"/>
    <property type="molecule type" value="Genomic_DNA"/>
</dbReference>
<accession>A0A560W9E2</accession>
<dbReference type="PANTHER" id="PTHR22912">
    <property type="entry name" value="DISULFIDE OXIDOREDUCTASE"/>
    <property type="match status" value="1"/>
</dbReference>
<evidence type="ECO:0000256" key="8">
    <source>
        <dbReference type="PIRSR" id="PIRSR000350-2"/>
    </source>
</evidence>
<comment type="cofactor">
    <cofactor evidence="9">
        <name>FAD</name>
        <dbReference type="ChEBI" id="CHEBI:57692"/>
    </cofactor>
    <text evidence="9">Binds 1 FAD per subunit.</text>
</comment>
<dbReference type="PANTHER" id="PTHR22912:SF217">
    <property type="entry name" value="DIHYDROLIPOYL DEHYDROGENASE"/>
    <property type="match status" value="1"/>
</dbReference>
<feature type="binding site" evidence="9">
    <location>
        <begin position="311"/>
        <end position="314"/>
    </location>
    <ligand>
        <name>FAD</name>
        <dbReference type="ChEBI" id="CHEBI:57692"/>
    </ligand>
</feature>
<keyword evidence="9" id="KW-0547">Nucleotide-binding</keyword>
<keyword evidence="6" id="KW-1015">Disulfide bond</keyword>
<evidence type="ECO:0000256" key="2">
    <source>
        <dbReference type="ARBA" id="ARBA00022630"/>
    </source>
</evidence>
<feature type="domain" description="Pyridine nucleotide-disulphide oxidoreductase dimerisation" evidence="12">
    <location>
        <begin position="341"/>
        <end position="450"/>
    </location>
</feature>
<evidence type="ECO:0000256" key="7">
    <source>
        <dbReference type="ARBA" id="ARBA00023284"/>
    </source>
</evidence>
<reference evidence="14 16" key="1">
    <citation type="submission" date="2019-06" db="EMBL/GenBank/DDBJ databases">
        <title>Sequencing the genomes of 1000 actinobacteria strains.</title>
        <authorList>
            <person name="Klenk H.-P."/>
        </authorList>
    </citation>
    <scope>NUCLEOTIDE SEQUENCE [LARGE SCALE GENOMIC DNA]</scope>
    <source>
        <strain evidence="14 16">DSM 18935</strain>
    </source>
</reference>